<sequence>MANKRNEVVLGSGNYYHWEYNMRMTLARKGLLGHVMAFNDESDVTEAWLINDAKALDIIAQRIEVQHRTKIRSATRAIGSWGKLRDFYNRSTLNNRVTMTRHLHDLAMKIGTSMAEHLDHFDELVVGLQTTEETVDESR</sequence>
<reference evidence="1" key="1">
    <citation type="submission" date="2024-01" db="EMBL/GenBank/DDBJ databases">
        <authorList>
            <person name="Webb A."/>
        </authorList>
    </citation>
    <scope>NUCLEOTIDE SEQUENCE</scope>
    <source>
        <strain evidence="1">Pm1</strain>
    </source>
</reference>
<organism evidence="1 2">
    <name type="scientific">Peronospora matthiolae</name>
    <dbReference type="NCBI Taxonomy" id="2874970"/>
    <lineage>
        <taxon>Eukaryota</taxon>
        <taxon>Sar</taxon>
        <taxon>Stramenopiles</taxon>
        <taxon>Oomycota</taxon>
        <taxon>Peronosporomycetes</taxon>
        <taxon>Peronosporales</taxon>
        <taxon>Peronosporaceae</taxon>
        <taxon>Peronospora</taxon>
    </lineage>
</organism>
<proteinExistence type="predicted"/>
<accession>A0AAV1TXL4</accession>
<protein>
    <recommendedName>
        <fullName evidence="3">Polyprotein</fullName>
    </recommendedName>
</protein>
<dbReference type="AlphaFoldDB" id="A0AAV1TXL4"/>
<evidence type="ECO:0008006" key="3">
    <source>
        <dbReference type="Google" id="ProtNLM"/>
    </source>
</evidence>
<name>A0AAV1TXL4_9STRA</name>
<evidence type="ECO:0000313" key="2">
    <source>
        <dbReference type="Proteomes" id="UP001162060"/>
    </source>
</evidence>
<dbReference type="Proteomes" id="UP001162060">
    <property type="component" value="Unassembled WGS sequence"/>
</dbReference>
<dbReference type="EMBL" id="CAKLBY020000106">
    <property type="protein sequence ID" value="CAK7927020.1"/>
    <property type="molecule type" value="Genomic_DNA"/>
</dbReference>
<dbReference type="Pfam" id="PF14223">
    <property type="entry name" value="Retrotran_gag_2"/>
    <property type="match status" value="1"/>
</dbReference>
<comment type="caution">
    <text evidence="1">The sequence shown here is derived from an EMBL/GenBank/DDBJ whole genome shotgun (WGS) entry which is preliminary data.</text>
</comment>
<gene>
    <name evidence="1" type="ORF">PM001_LOCUS12170</name>
</gene>
<evidence type="ECO:0000313" key="1">
    <source>
        <dbReference type="EMBL" id="CAK7927020.1"/>
    </source>
</evidence>